<dbReference type="InterPro" id="IPR008918">
    <property type="entry name" value="HhH2"/>
</dbReference>
<organism evidence="15">
    <name type="scientific">Volvox carteri f. nagariensis</name>
    <dbReference type="NCBI Taxonomy" id="3068"/>
    <lineage>
        <taxon>Eukaryota</taxon>
        <taxon>Viridiplantae</taxon>
        <taxon>Chlorophyta</taxon>
        <taxon>core chlorophytes</taxon>
        <taxon>Chlorophyceae</taxon>
        <taxon>CS clade</taxon>
        <taxon>Chlamydomonadales</taxon>
        <taxon>Volvocaceae</taxon>
        <taxon>Volvox</taxon>
    </lineage>
</organism>
<dbReference type="Gene3D" id="3.40.50.1010">
    <property type="entry name" value="5'-nuclease"/>
    <property type="match status" value="1"/>
</dbReference>
<dbReference type="GO" id="GO:0003697">
    <property type="term" value="F:single-stranded DNA binding"/>
    <property type="evidence" value="ECO:0007669"/>
    <property type="project" value="InterPro"/>
</dbReference>
<dbReference type="SUPFAM" id="SSF47807">
    <property type="entry name" value="5' to 3' exonuclease, C-terminal subdomain"/>
    <property type="match status" value="1"/>
</dbReference>
<keyword evidence="11" id="KW-0539">Nucleus</keyword>
<dbReference type="GO" id="GO:0004520">
    <property type="term" value="F:DNA endonuclease activity"/>
    <property type="evidence" value="ECO:0007669"/>
    <property type="project" value="TreeGrafter"/>
</dbReference>
<dbReference type="CDD" id="cd09868">
    <property type="entry name" value="PIN_XPG_RAD2"/>
    <property type="match status" value="1"/>
</dbReference>
<dbReference type="SMART" id="SM00484">
    <property type="entry name" value="XPGI"/>
    <property type="match status" value="1"/>
</dbReference>
<evidence type="ECO:0000256" key="7">
    <source>
        <dbReference type="ARBA" id="ARBA00022763"/>
    </source>
</evidence>
<dbReference type="RefSeq" id="XP_002954133.1">
    <property type="nucleotide sequence ID" value="XM_002954087.1"/>
</dbReference>
<feature type="domain" description="XPG N-terminal" evidence="13">
    <location>
        <begin position="1"/>
        <end position="60"/>
    </location>
</feature>
<dbReference type="PANTHER" id="PTHR16171:SF7">
    <property type="entry name" value="DNA REPAIR PROTEIN RAD2"/>
    <property type="match status" value="1"/>
</dbReference>
<evidence type="ECO:0000256" key="2">
    <source>
        <dbReference type="ARBA" id="ARBA00004123"/>
    </source>
</evidence>
<dbReference type="Gene3D" id="1.10.150.20">
    <property type="entry name" value="5' to 3' exonuclease, C-terminal subdomain"/>
    <property type="match status" value="1"/>
</dbReference>
<sequence length="254" mass="27964">MKAMRDEKGDMMRNAHLLGFFRRICRLLFHRVRPVFVFDGATPALKRHTNIARRRRREAQQGVLRKTAEKLLIAQLKKQRNVGMPLKLNVAIPLAAFKGVPTVSEPAAAEAQCAFLEVSGLVDGVVTDDNDVFLFGARHVYRHIFENKKYVEEYQMSDVERELGLTRERLAEMALLLGSDYTEGCGGIGIVNAVEVVQAFPGLEGLQRFRSWVESPDVGIVAAARQLQAAGGEGELELVGGEGEERGGGKGGGF</sequence>
<keyword evidence="5" id="KW-0479">Metal-binding</keyword>
<reference evidence="14 15" key="1">
    <citation type="journal article" date="2010" name="Science">
        <title>Genomic analysis of organismal complexity in the multicellular green alga Volvox carteri.</title>
        <authorList>
            <person name="Prochnik S.E."/>
            <person name="Umen J."/>
            <person name="Nedelcu A.M."/>
            <person name="Hallmann A."/>
            <person name="Miller S.M."/>
            <person name="Nishii I."/>
            <person name="Ferris P."/>
            <person name="Kuo A."/>
            <person name="Mitros T."/>
            <person name="Fritz-Laylin L.K."/>
            <person name="Hellsten U."/>
            <person name="Chapman J."/>
            <person name="Simakov O."/>
            <person name="Rensing S.A."/>
            <person name="Terry A."/>
            <person name="Pangilinan J."/>
            <person name="Kapitonov V."/>
            <person name="Jurka J."/>
            <person name="Salamov A."/>
            <person name="Shapiro H."/>
            <person name="Schmutz J."/>
            <person name="Grimwood J."/>
            <person name="Lindquist E."/>
            <person name="Lucas S."/>
            <person name="Grigoriev I.V."/>
            <person name="Schmitt R."/>
            <person name="Kirk D."/>
            <person name="Rokhsar D.S."/>
        </authorList>
    </citation>
    <scope>NUCLEOTIDE SEQUENCE [LARGE SCALE GENOMIC DNA]</scope>
    <source>
        <strain evidence="15">f. Nagariensis / Eve</strain>
    </source>
</reference>
<dbReference type="OrthoDB" id="31113at2759"/>
<evidence type="ECO:0000256" key="9">
    <source>
        <dbReference type="ARBA" id="ARBA00022842"/>
    </source>
</evidence>
<evidence type="ECO:0000313" key="15">
    <source>
        <dbReference type="Proteomes" id="UP000001058"/>
    </source>
</evidence>
<dbReference type="PANTHER" id="PTHR16171">
    <property type="entry name" value="DNA REPAIR PROTEIN COMPLEMENTING XP-G CELLS-RELATED"/>
    <property type="match status" value="1"/>
</dbReference>
<feature type="domain" description="XPG-I" evidence="12">
    <location>
        <begin position="96"/>
        <end position="165"/>
    </location>
</feature>
<evidence type="ECO:0000259" key="12">
    <source>
        <dbReference type="SMART" id="SM00484"/>
    </source>
</evidence>
<keyword evidence="9" id="KW-0460">Magnesium</keyword>
<evidence type="ECO:0000256" key="5">
    <source>
        <dbReference type="ARBA" id="ARBA00022723"/>
    </source>
</evidence>
<dbReference type="EMBL" id="GL378361">
    <property type="protein sequence ID" value="EFJ44850.1"/>
    <property type="molecule type" value="Genomic_DNA"/>
</dbReference>
<evidence type="ECO:0000256" key="11">
    <source>
        <dbReference type="ARBA" id="ARBA00023242"/>
    </source>
</evidence>
<comment type="subcellular location">
    <subcellularLocation>
        <location evidence="2">Nucleus</location>
    </subcellularLocation>
</comment>
<dbReference type="InterPro" id="IPR006085">
    <property type="entry name" value="XPG_DNA_repair_N"/>
</dbReference>
<dbReference type="STRING" id="3068.D8U601"/>
<evidence type="ECO:0000256" key="1">
    <source>
        <dbReference type="ARBA" id="ARBA00001946"/>
    </source>
</evidence>
<dbReference type="SMART" id="SM00279">
    <property type="entry name" value="HhH2"/>
    <property type="match status" value="1"/>
</dbReference>
<dbReference type="InParanoid" id="D8U601"/>
<dbReference type="Pfam" id="PF00867">
    <property type="entry name" value="XPG_I"/>
    <property type="match status" value="1"/>
</dbReference>
<keyword evidence="7" id="KW-0227">DNA damage</keyword>
<dbReference type="GeneID" id="9617299"/>
<dbReference type="Proteomes" id="UP000001058">
    <property type="component" value="Unassembled WGS sequence"/>
</dbReference>
<comment type="cofactor">
    <cofactor evidence="1">
        <name>Mg(2+)</name>
        <dbReference type="ChEBI" id="CHEBI:18420"/>
    </cofactor>
</comment>
<keyword evidence="10" id="KW-0234">DNA repair</keyword>
<evidence type="ECO:0000313" key="14">
    <source>
        <dbReference type="EMBL" id="EFJ44850.1"/>
    </source>
</evidence>
<evidence type="ECO:0000256" key="6">
    <source>
        <dbReference type="ARBA" id="ARBA00022759"/>
    </source>
</evidence>
<dbReference type="PRINTS" id="PR00066">
    <property type="entry name" value="XRODRMPGMNTG"/>
</dbReference>
<keyword evidence="8" id="KW-0378">Hydrolase</keyword>
<name>D8U601_VOLCA</name>
<evidence type="ECO:0000256" key="8">
    <source>
        <dbReference type="ARBA" id="ARBA00022801"/>
    </source>
</evidence>
<protein>
    <recommendedName>
        <fullName evidence="16">XPG-I domain-containing protein</fullName>
    </recommendedName>
</protein>
<evidence type="ECO:0000256" key="4">
    <source>
        <dbReference type="ARBA" id="ARBA00022722"/>
    </source>
</evidence>
<dbReference type="SMART" id="SM00485">
    <property type="entry name" value="XPGN"/>
    <property type="match status" value="1"/>
</dbReference>
<evidence type="ECO:0000256" key="3">
    <source>
        <dbReference type="ARBA" id="ARBA00005283"/>
    </source>
</evidence>
<proteinExistence type="inferred from homology"/>
<dbReference type="PRINTS" id="PR00853">
    <property type="entry name" value="XPGRADSUPER"/>
</dbReference>
<keyword evidence="4" id="KW-0540">Nuclease</keyword>
<dbReference type="SUPFAM" id="SSF88723">
    <property type="entry name" value="PIN domain-like"/>
    <property type="match status" value="1"/>
</dbReference>
<dbReference type="InterPro" id="IPR036279">
    <property type="entry name" value="5-3_exonuclease_C_sf"/>
</dbReference>
<gene>
    <name evidence="14" type="ORF">VOLCADRAFT_82613</name>
</gene>
<dbReference type="Pfam" id="PF00752">
    <property type="entry name" value="XPG_N"/>
    <property type="match status" value="1"/>
</dbReference>
<keyword evidence="15" id="KW-1185">Reference proteome</keyword>
<dbReference type="InterPro" id="IPR001044">
    <property type="entry name" value="XPG/Rad2_eukaryotes"/>
</dbReference>
<dbReference type="GO" id="GO:0005634">
    <property type="term" value="C:nucleus"/>
    <property type="evidence" value="ECO:0007669"/>
    <property type="project" value="UniProtKB-SubCell"/>
</dbReference>
<keyword evidence="6" id="KW-0255">Endonuclease</keyword>
<dbReference type="InterPro" id="IPR019974">
    <property type="entry name" value="XPG_CS"/>
</dbReference>
<dbReference type="AlphaFoldDB" id="D8U601"/>
<dbReference type="GO" id="GO:0046872">
    <property type="term" value="F:metal ion binding"/>
    <property type="evidence" value="ECO:0007669"/>
    <property type="project" value="UniProtKB-KW"/>
</dbReference>
<dbReference type="InterPro" id="IPR006084">
    <property type="entry name" value="XPG/Rad2"/>
</dbReference>
<evidence type="ECO:0008006" key="16">
    <source>
        <dbReference type="Google" id="ProtNLM"/>
    </source>
</evidence>
<dbReference type="FunFam" id="1.10.150.20:FF:000050">
    <property type="entry name" value="DNA repair protein UVH3"/>
    <property type="match status" value="1"/>
</dbReference>
<dbReference type="GO" id="GO:0006289">
    <property type="term" value="P:nucleotide-excision repair"/>
    <property type="evidence" value="ECO:0007669"/>
    <property type="project" value="InterPro"/>
</dbReference>
<dbReference type="InterPro" id="IPR029060">
    <property type="entry name" value="PIN-like_dom_sf"/>
</dbReference>
<dbReference type="eggNOG" id="KOG2520">
    <property type="taxonomic scope" value="Eukaryota"/>
</dbReference>
<evidence type="ECO:0000256" key="10">
    <source>
        <dbReference type="ARBA" id="ARBA00023204"/>
    </source>
</evidence>
<comment type="similarity">
    <text evidence="3">Belongs to the XPG/RAD2 endonuclease family. XPG subfamily.</text>
</comment>
<dbReference type="KEGG" id="vcn:VOLCADRAFT_82613"/>
<dbReference type="GO" id="GO:0016788">
    <property type="term" value="F:hydrolase activity, acting on ester bonds"/>
    <property type="evidence" value="ECO:0007669"/>
    <property type="project" value="InterPro"/>
</dbReference>
<evidence type="ECO:0000259" key="13">
    <source>
        <dbReference type="SMART" id="SM00485"/>
    </source>
</evidence>
<dbReference type="InterPro" id="IPR006086">
    <property type="entry name" value="XPG-I_dom"/>
</dbReference>
<accession>D8U601</accession>
<dbReference type="PROSITE" id="PS00841">
    <property type="entry name" value="XPG_1"/>
    <property type="match status" value="1"/>
</dbReference>